<dbReference type="OrthoDB" id="1470350at2759"/>
<evidence type="ECO:0000313" key="10">
    <source>
        <dbReference type="Proteomes" id="UP000054481"/>
    </source>
</evidence>
<accession>A0A0F7ZQ01</accession>
<keyword evidence="3" id="KW-0349">Heme</keyword>
<reference evidence="9 10" key="1">
    <citation type="journal article" date="2014" name="Genome Biol. Evol.">
        <title>Comparative genomics and transcriptomics analyses reveal divergent lifestyle features of nematode endoparasitic fungus Hirsutella minnesotensis.</title>
        <authorList>
            <person name="Lai Y."/>
            <person name="Liu K."/>
            <person name="Zhang X."/>
            <person name="Zhang X."/>
            <person name="Li K."/>
            <person name="Wang N."/>
            <person name="Shu C."/>
            <person name="Wu Y."/>
            <person name="Wang C."/>
            <person name="Bushley K.E."/>
            <person name="Xiang M."/>
            <person name="Liu X."/>
        </authorList>
    </citation>
    <scope>NUCLEOTIDE SEQUENCE [LARGE SCALE GENOMIC DNA]</scope>
    <source>
        <strain evidence="9 10">3608</strain>
    </source>
</reference>
<evidence type="ECO:0000256" key="3">
    <source>
        <dbReference type="ARBA" id="ARBA00022617"/>
    </source>
</evidence>
<evidence type="ECO:0000256" key="6">
    <source>
        <dbReference type="ARBA" id="ARBA00023004"/>
    </source>
</evidence>
<dbReference type="GO" id="GO:0004497">
    <property type="term" value="F:monooxygenase activity"/>
    <property type="evidence" value="ECO:0007669"/>
    <property type="project" value="UniProtKB-KW"/>
</dbReference>
<dbReference type="SUPFAM" id="SSF48264">
    <property type="entry name" value="Cytochrome P450"/>
    <property type="match status" value="1"/>
</dbReference>
<dbReference type="Proteomes" id="UP000054481">
    <property type="component" value="Unassembled WGS sequence"/>
</dbReference>
<evidence type="ECO:0000256" key="7">
    <source>
        <dbReference type="ARBA" id="ARBA00023033"/>
    </source>
</evidence>
<evidence type="ECO:0008006" key="11">
    <source>
        <dbReference type="Google" id="ProtNLM"/>
    </source>
</evidence>
<keyword evidence="4" id="KW-0479">Metal-binding</keyword>
<keyword evidence="7" id="KW-0503">Monooxygenase</keyword>
<proteinExistence type="inferred from homology"/>
<evidence type="ECO:0000256" key="8">
    <source>
        <dbReference type="SAM" id="SignalP"/>
    </source>
</evidence>
<sequence length="389" mass="44672">MLFFAVTFPFLAFSALRLVNWARKYLEARRLGLPIVLIPVSFEDGWWLPLRPLFAWVERLPYGLGSWYVYTEMGWPTVDGRETSARLGENFILCSPTRNQIVTCYSPAVHQVCRDNNKWTVPETQSQVFAFFGPNVTSTQGVEWQRHRKIVASAFNERNMSEVWRVTSERAAELDLDTRTLGELRSSFDILAMRVLATVAFGQDAELTGVPTGHRLSFMDSLRFIMENIILTVLFNSLKAPDWILPGTLRRLKLSVAEFRLYMQEMVFQEMKSPTGVKTLLSAMISANETEKVEKNYHPSYLTDSELYGNLFVFNLAGYETTASSLSFALPYLAAYADVQDWLTEEVDRVYTRDGEYQQTYPKMVRCLAWMYEVMRLASPAPLLVRTPT</sequence>
<keyword evidence="5" id="KW-0560">Oxidoreductase</keyword>
<organism evidence="9 10">
    <name type="scientific">Hirsutella minnesotensis 3608</name>
    <dbReference type="NCBI Taxonomy" id="1043627"/>
    <lineage>
        <taxon>Eukaryota</taxon>
        <taxon>Fungi</taxon>
        <taxon>Dikarya</taxon>
        <taxon>Ascomycota</taxon>
        <taxon>Pezizomycotina</taxon>
        <taxon>Sordariomycetes</taxon>
        <taxon>Hypocreomycetidae</taxon>
        <taxon>Hypocreales</taxon>
        <taxon>Ophiocordycipitaceae</taxon>
        <taxon>Hirsutella</taxon>
    </lineage>
</organism>
<name>A0A0F7ZQ01_9HYPO</name>
<evidence type="ECO:0000313" key="9">
    <source>
        <dbReference type="EMBL" id="KJZ76390.1"/>
    </source>
</evidence>
<comment type="similarity">
    <text evidence="2">Belongs to the cytochrome P450 family.</text>
</comment>
<dbReference type="Gene3D" id="1.10.630.10">
    <property type="entry name" value="Cytochrome P450"/>
    <property type="match status" value="1"/>
</dbReference>
<evidence type="ECO:0000256" key="4">
    <source>
        <dbReference type="ARBA" id="ARBA00022723"/>
    </source>
</evidence>
<evidence type="ECO:0000256" key="2">
    <source>
        <dbReference type="ARBA" id="ARBA00010617"/>
    </source>
</evidence>
<evidence type="ECO:0000256" key="5">
    <source>
        <dbReference type="ARBA" id="ARBA00023002"/>
    </source>
</evidence>
<dbReference type="InterPro" id="IPR001128">
    <property type="entry name" value="Cyt_P450"/>
</dbReference>
<dbReference type="GO" id="GO:0016705">
    <property type="term" value="F:oxidoreductase activity, acting on paired donors, with incorporation or reduction of molecular oxygen"/>
    <property type="evidence" value="ECO:0007669"/>
    <property type="project" value="InterPro"/>
</dbReference>
<dbReference type="GO" id="GO:0005506">
    <property type="term" value="F:iron ion binding"/>
    <property type="evidence" value="ECO:0007669"/>
    <property type="project" value="InterPro"/>
</dbReference>
<evidence type="ECO:0000256" key="1">
    <source>
        <dbReference type="ARBA" id="ARBA00001971"/>
    </source>
</evidence>
<feature type="chain" id="PRO_5002525980" description="Cytochrome P450" evidence="8">
    <location>
        <begin position="23"/>
        <end position="389"/>
    </location>
</feature>
<keyword evidence="10" id="KW-1185">Reference proteome</keyword>
<dbReference type="AlphaFoldDB" id="A0A0F7ZQ01"/>
<dbReference type="InterPro" id="IPR050476">
    <property type="entry name" value="Insect_CytP450_Detox"/>
</dbReference>
<dbReference type="EMBL" id="KQ030511">
    <property type="protein sequence ID" value="KJZ76390.1"/>
    <property type="molecule type" value="Genomic_DNA"/>
</dbReference>
<dbReference type="GO" id="GO:0020037">
    <property type="term" value="F:heme binding"/>
    <property type="evidence" value="ECO:0007669"/>
    <property type="project" value="InterPro"/>
</dbReference>
<dbReference type="InterPro" id="IPR036396">
    <property type="entry name" value="Cyt_P450_sf"/>
</dbReference>
<gene>
    <name evidence="9" type="ORF">HIM_04119</name>
</gene>
<dbReference type="PANTHER" id="PTHR24292:SF102">
    <property type="entry name" value="CYTOCHROME P450 FAMILY-RELATED"/>
    <property type="match status" value="1"/>
</dbReference>
<keyword evidence="8" id="KW-0732">Signal</keyword>
<keyword evidence="6" id="KW-0408">Iron</keyword>
<dbReference type="PANTHER" id="PTHR24292">
    <property type="entry name" value="CYTOCHROME P450"/>
    <property type="match status" value="1"/>
</dbReference>
<protein>
    <recommendedName>
        <fullName evidence="11">Cytochrome P450</fullName>
    </recommendedName>
</protein>
<dbReference type="Pfam" id="PF00067">
    <property type="entry name" value="p450"/>
    <property type="match status" value="1"/>
</dbReference>
<feature type="signal peptide" evidence="8">
    <location>
        <begin position="1"/>
        <end position="22"/>
    </location>
</feature>
<comment type="cofactor">
    <cofactor evidence="1">
        <name>heme</name>
        <dbReference type="ChEBI" id="CHEBI:30413"/>
    </cofactor>
</comment>